<dbReference type="CDD" id="cd17923">
    <property type="entry name" value="DEXHc_Hrq1-like"/>
    <property type="match status" value="1"/>
</dbReference>
<dbReference type="InterPro" id="IPR014001">
    <property type="entry name" value="Helicase_ATP-bd"/>
</dbReference>
<dbReference type="Pfam" id="PF00270">
    <property type="entry name" value="DEAD"/>
    <property type="match status" value="1"/>
</dbReference>
<dbReference type="SMART" id="SM00487">
    <property type="entry name" value="DEXDc"/>
    <property type="match status" value="1"/>
</dbReference>
<dbReference type="GO" id="GO:0003676">
    <property type="term" value="F:nucleic acid binding"/>
    <property type="evidence" value="ECO:0007669"/>
    <property type="project" value="InterPro"/>
</dbReference>
<name>A0A1A2NX89_MYCSD</name>
<dbReference type="PROSITE" id="PS51194">
    <property type="entry name" value="HELICASE_CTER"/>
    <property type="match status" value="1"/>
</dbReference>
<protein>
    <submittedName>
        <fullName evidence="5">DEAD/DEAH box helicase</fullName>
    </submittedName>
</protein>
<proteinExistence type="predicted"/>
<dbReference type="GO" id="GO:0043138">
    <property type="term" value="F:3'-5' DNA helicase activity"/>
    <property type="evidence" value="ECO:0007669"/>
    <property type="project" value="TreeGrafter"/>
</dbReference>
<dbReference type="SUPFAM" id="SSF52540">
    <property type="entry name" value="P-loop containing nucleoside triphosphate hydrolases"/>
    <property type="match status" value="2"/>
</dbReference>
<evidence type="ECO:0000259" key="4">
    <source>
        <dbReference type="PROSITE" id="PS51194"/>
    </source>
</evidence>
<dbReference type="OrthoDB" id="3197455at2"/>
<dbReference type="PROSITE" id="PS51192">
    <property type="entry name" value="HELICASE_ATP_BIND_1"/>
    <property type="match status" value="1"/>
</dbReference>
<evidence type="ECO:0000313" key="6">
    <source>
        <dbReference type="Proteomes" id="UP000093943"/>
    </source>
</evidence>
<dbReference type="PANTHER" id="PTHR47957">
    <property type="entry name" value="ATP-DEPENDENT HELICASE HRQ1"/>
    <property type="match status" value="1"/>
</dbReference>
<evidence type="ECO:0000256" key="1">
    <source>
        <dbReference type="ARBA" id="ARBA00022741"/>
    </source>
</evidence>
<feature type="domain" description="Helicase C-terminal" evidence="4">
    <location>
        <begin position="882"/>
        <end position="1051"/>
    </location>
</feature>
<dbReference type="Proteomes" id="UP000093943">
    <property type="component" value="Unassembled WGS sequence"/>
</dbReference>
<organism evidence="5 6">
    <name type="scientific">Mycolicibacter sinensis (strain JDM601)</name>
    <name type="common">Mycobacterium sinense</name>
    <dbReference type="NCBI Taxonomy" id="875328"/>
    <lineage>
        <taxon>Bacteria</taxon>
        <taxon>Bacillati</taxon>
        <taxon>Actinomycetota</taxon>
        <taxon>Actinomycetes</taxon>
        <taxon>Mycobacteriales</taxon>
        <taxon>Mycobacteriaceae</taxon>
        <taxon>Mycolicibacter</taxon>
    </lineage>
</organism>
<keyword evidence="2" id="KW-0067">ATP-binding</keyword>
<evidence type="ECO:0000259" key="3">
    <source>
        <dbReference type="PROSITE" id="PS51192"/>
    </source>
</evidence>
<keyword evidence="5" id="KW-0347">Helicase</keyword>
<evidence type="ECO:0000313" key="5">
    <source>
        <dbReference type="EMBL" id="OBI25922.1"/>
    </source>
</evidence>
<evidence type="ECO:0000256" key="2">
    <source>
        <dbReference type="ARBA" id="ARBA00022840"/>
    </source>
</evidence>
<dbReference type="SMART" id="SM00490">
    <property type="entry name" value="HELICc"/>
    <property type="match status" value="1"/>
</dbReference>
<keyword evidence="1" id="KW-0547">Nucleotide-binding</keyword>
<feature type="domain" description="Helicase ATP-binding" evidence="3">
    <location>
        <begin position="97"/>
        <end position="309"/>
    </location>
</feature>
<comment type="caution">
    <text evidence="5">The sequence shown here is derived from an EMBL/GenBank/DDBJ whole genome shotgun (WGS) entry which is preliminary data.</text>
</comment>
<dbReference type="Pfam" id="PF00271">
    <property type="entry name" value="Helicase_C"/>
    <property type="match status" value="1"/>
</dbReference>
<dbReference type="GO" id="GO:0036297">
    <property type="term" value="P:interstrand cross-link repair"/>
    <property type="evidence" value="ECO:0007669"/>
    <property type="project" value="TreeGrafter"/>
</dbReference>
<keyword evidence="5" id="KW-0378">Hydrolase</keyword>
<dbReference type="Gene3D" id="3.40.50.300">
    <property type="entry name" value="P-loop containing nucleotide triphosphate hydrolases"/>
    <property type="match status" value="2"/>
</dbReference>
<dbReference type="InterPro" id="IPR001650">
    <property type="entry name" value="Helicase_C-like"/>
</dbReference>
<accession>A0A1A2NX89</accession>
<dbReference type="PANTHER" id="PTHR47957:SF3">
    <property type="entry name" value="ATP-DEPENDENT HELICASE HRQ1"/>
    <property type="match status" value="1"/>
</dbReference>
<dbReference type="InterPro" id="IPR027417">
    <property type="entry name" value="P-loop_NTPase"/>
</dbReference>
<dbReference type="InterPro" id="IPR018973">
    <property type="entry name" value="MZB"/>
</dbReference>
<dbReference type="GO" id="GO:0006289">
    <property type="term" value="P:nucleotide-excision repair"/>
    <property type="evidence" value="ECO:0007669"/>
    <property type="project" value="TreeGrafter"/>
</dbReference>
<dbReference type="EMBL" id="LZKG01000142">
    <property type="protein sequence ID" value="OBI25922.1"/>
    <property type="molecule type" value="Genomic_DNA"/>
</dbReference>
<dbReference type="Pfam" id="PF09369">
    <property type="entry name" value="MZB"/>
    <property type="match status" value="1"/>
</dbReference>
<sequence length="1651" mass="180973">MTKALDALAVGRQIEETYKRYLKTLLSPRDPDLARAFDAEVDGSQLLTKGPLLELTPPYARKSSINQLIGEGLLHPGLRRINFPEDQPLYVHQETAIRKVLTGRNLVVSTGTGSGKTESFLLPILNSLVAEEAAGTLRPGVRALLLYPMNALANDQLKRLREVLKSTPEITFGRYTGETKRTEGDALAEFNAVNRGKQRLPNELISRDEMRRTPPHILLTNYAMLEYLLLRPEDIDLFSGAHAGTWRFLVLDEAHVYDGAQGSEVAMLLRRLRQRVAGGKALQCIATSASLTGTSSANAPAEAMKFARDLFDAPFEHVDSEPGRQDLVTATREPRRSRPTWSLTGEQLLRLGTGDESELAALAGVDDPAEALHAETLTADLKAALAGGPRAVRDLESRLWPEDPQSAEKLAALVALGSRVQDSAGNPVLSARYHMFVRATEGAFVSFADNGPRIFLGRHEIDPDNRRAVFEFGTCQRCGAVHLAGDVEDDEGRQYFRPSTKTEGAVKWLVLVDGAGDTVIDEDEATLGDQRFAGDATLRSLCVGCGYLTKPGETACSGGSCPGGPMKLVREHPNTTSVMSKCTECGALARQVIRRLRTDTNAAPAVITTALYQELPEAEDESADHVGGGRKLLMFSDSRQAAAFAAPYLDRTYGRLLERRYLTQALQDPKYADEDLTVEDLAIVARKKARAAGHFREDIGKIAEEKTANEWVVGELLTMDARQSLEGLGLMRVALKRPRGESLPRGLTSLGLSEDEGWALLDELVKSARMQGAMTLLDEVDIKSERFEPRNVTVRIRSAGSDAAKKVLSWLPSGHSGTTNRRITFTKKVLAVAASSADPRKVLDGCWKFLCDKGYITVVPDKTSSDVYQVNHEKLLVRNGLDCTWYRCDVCRRTTAFSVRGVCPNNTCDGKLSERTIPDAASDTNHYRVIYQTMTTAPLSAREHTAQWSAREAATIQDEFIRGQVNVLSCSTTFELGVDVGELQSVVMRNMPPKTANYIQRAGRAGRRAASAALVLTYARRTSHDLAKYQQPESMINGQMRVPWVPIDNVRIARRHAHSVALAAFFRDAFESHGMQWKYAGEFFSPEDGQEAPASRVRAFLTPVPAEIKAALQQALPKPIADELGVADDAWVPKLCDLLDRVRDGVSSDIKELTEAIDKAAESKNGWLMERLKKTRATVERRQLLGFLANRNVLPKYGFPVDTVELRTVHCADRSGAKLELDRDLSLAIYEYAPGNEVVAGGKIFTSRGLHRIPGRELEEFQYRICKLCKRFQSARVLDAGDPCPGCGEKFGTVRKYVIPEFGFVADSQTHDVGTEPPARNWSGASYVVDVGDEIMTETLRAPSGIEVVARAGKRATMAVISDGGTGGFHVCDWCGWANVFERSKVKRKHERPTTGQECTGPLSVLSLGHQYQTDVAEFTFKDPRFLGISEESWLSTLYALLGGASEALEITRDDIDGALAWSKEGLRSIILFDTVPGGAGAAMKIAENVELVLKTALERVNTCDCGPETSCYGCLRSYRNGRYHDKLSRSGALQILESLGIDGLRSGMSDEWGVALDLAPDRLEALLAELATQGKPEPEVGVELGEHYWPIEAVWRREKVVVVDGRDDERDTSLGAEGFSVFQLGDVDSGTLAAVLGAVDSSLPLSHRNA</sequence>
<dbReference type="GO" id="GO:0005524">
    <property type="term" value="F:ATP binding"/>
    <property type="evidence" value="ECO:0007669"/>
    <property type="project" value="UniProtKB-KW"/>
</dbReference>
<gene>
    <name evidence="5" type="ORF">A5710_07870</name>
</gene>
<reference evidence="6" key="1">
    <citation type="submission" date="2016-06" db="EMBL/GenBank/DDBJ databases">
        <authorList>
            <person name="Sutton G."/>
            <person name="Brinkac L."/>
            <person name="Sanka R."/>
            <person name="Adams M."/>
            <person name="Lau E."/>
            <person name="Sam S."/>
            <person name="Sreng N."/>
            <person name="Him V."/>
            <person name="Kerleguer A."/>
            <person name="Cheng S."/>
        </authorList>
    </citation>
    <scope>NUCLEOTIDE SEQUENCE [LARGE SCALE GENOMIC DNA]</scope>
    <source>
        <strain evidence="6">E1876</strain>
    </source>
</reference>
<dbReference type="InterPro" id="IPR011545">
    <property type="entry name" value="DEAD/DEAH_box_helicase_dom"/>
</dbReference>
<dbReference type="RefSeq" id="WP_064920988.1">
    <property type="nucleotide sequence ID" value="NZ_LZJK01000050.1"/>
</dbReference>